<evidence type="ECO:0000313" key="7">
    <source>
        <dbReference type="EMBL" id="QJA02770.1"/>
    </source>
</evidence>
<evidence type="ECO:0000256" key="5">
    <source>
        <dbReference type="SAM" id="SignalP"/>
    </source>
</evidence>
<dbReference type="Pfam" id="PF03480">
    <property type="entry name" value="DctP"/>
    <property type="match status" value="1"/>
</dbReference>
<dbReference type="CDD" id="cd13603">
    <property type="entry name" value="PBP2_TRAP_Siap_TeaA_like"/>
    <property type="match status" value="1"/>
</dbReference>
<comment type="subcellular location">
    <subcellularLocation>
        <location evidence="1">Cell envelope</location>
    </subcellularLocation>
</comment>
<dbReference type="AlphaFoldDB" id="A0A099I931"/>
<evidence type="ECO:0000256" key="4">
    <source>
        <dbReference type="ARBA" id="ARBA00022729"/>
    </source>
</evidence>
<protein>
    <submittedName>
        <fullName evidence="6">C4-dicarboxylate ABC transporter</fullName>
    </submittedName>
    <submittedName>
        <fullName evidence="7">TRAP transporter substrate-binding protein</fullName>
    </submittedName>
</protein>
<dbReference type="GO" id="GO:0030288">
    <property type="term" value="C:outer membrane-bounded periplasmic space"/>
    <property type="evidence" value="ECO:0007669"/>
    <property type="project" value="InterPro"/>
</dbReference>
<organism evidence="6 8">
    <name type="scientific">Clostridium innocuum</name>
    <dbReference type="NCBI Taxonomy" id="1522"/>
    <lineage>
        <taxon>Bacteria</taxon>
        <taxon>Bacillati</taxon>
        <taxon>Bacillota</taxon>
        <taxon>Clostridia</taxon>
        <taxon>Eubacteriales</taxon>
        <taxon>Clostridiaceae</taxon>
        <taxon>Clostridium</taxon>
    </lineage>
</organism>
<dbReference type="PANTHER" id="PTHR33376:SF4">
    <property type="entry name" value="SIALIC ACID-BINDING PERIPLASMIC PROTEIN SIAP"/>
    <property type="match status" value="1"/>
</dbReference>
<dbReference type="GO" id="GO:0055085">
    <property type="term" value="P:transmembrane transport"/>
    <property type="evidence" value="ECO:0007669"/>
    <property type="project" value="InterPro"/>
</dbReference>
<proteinExistence type="inferred from homology"/>
<feature type="signal peptide" evidence="5">
    <location>
        <begin position="1"/>
        <end position="21"/>
    </location>
</feature>
<evidence type="ECO:0000256" key="2">
    <source>
        <dbReference type="ARBA" id="ARBA00009023"/>
    </source>
</evidence>
<dbReference type="RefSeq" id="WP_002609001.1">
    <property type="nucleotide sequence ID" value="NZ_BAAACC010000016.1"/>
</dbReference>
<dbReference type="PROSITE" id="PS51257">
    <property type="entry name" value="PROKAR_LIPOPROTEIN"/>
    <property type="match status" value="1"/>
</dbReference>
<dbReference type="PANTHER" id="PTHR33376">
    <property type="match status" value="1"/>
</dbReference>
<evidence type="ECO:0000256" key="1">
    <source>
        <dbReference type="ARBA" id="ARBA00004196"/>
    </source>
</evidence>
<dbReference type="Proteomes" id="UP000503330">
    <property type="component" value="Chromosome"/>
</dbReference>
<dbReference type="GeneID" id="61925899"/>
<gene>
    <name evidence="6" type="ORF">CIAN88_07430</name>
    <name evidence="7" type="ORF">G4D54_10140</name>
</gene>
<evidence type="ECO:0000313" key="6">
    <source>
        <dbReference type="EMBL" id="KGJ53732.1"/>
    </source>
</evidence>
<dbReference type="InterPro" id="IPR018389">
    <property type="entry name" value="DctP_fam"/>
</dbReference>
<dbReference type="EMBL" id="CP048838">
    <property type="protein sequence ID" value="QJA02770.1"/>
    <property type="molecule type" value="Genomic_DNA"/>
</dbReference>
<keyword evidence="3" id="KW-0813">Transport</keyword>
<comment type="similarity">
    <text evidence="2">Belongs to the bacterial solute-binding protein 7 family.</text>
</comment>
<evidence type="ECO:0000313" key="9">
    <source>
        <dbReference type="Proteomes" id="UP000503330"/>
    </source>
</evidence>
<reference evidence="7 9" key="2">
    <citation type="submission" date="2020-02" db="EMBL/GenBank/DDBJ databases">
        <authorList>
            <person name="Kociolek L.K."/>
            <person name="Ozer E.A."/>
        </authorList>
    </citation>
    <scope>NUCLEOTIDE SEQUENCE [LARGE SCALE GENOMIC DNA]</scope>
    <source>
        <strain evidence="7 9">ATCC 14501</strain>
    </source>
</reference>
<evidence type="ECO:0000256" key="3">
    <source>
        <dbReference type="ARBA" id="ARBA00022448"/>
    </source>
</evidence>
<sequence>MKKILFALFTFSLLLSGCAQKIEDPAEASAAYPWIIATDSPKDTVTGLFAHKFAEEVERLSNGSIHMQVYENGTLGSDRELIESCMGQDIPFVLQNTAPQTNFMPKLAIFDLPVAYTDIKELRNTLDDPDLMSMINKVYREKGFRLLAMGDQSFRVMTTNRKIQSIDDFKGQKIRTMENPYHIAFWQSIDANPTPMTFSEVYIGLQQGTIDAQENPYEVVVSGKIYEQQDYIVQTNHLPHLLSLIVNDEFYQSLSSEDQKIVDKAAENARNYARQQADERVNDRLNIITGSGTTIIELEDSMIDQLREKAQPVYENIKAQTGDALYEAYTKRMQ</sequence>
<feature type="chain" id="PRO_5043118609" evidence="5">
    <location>
        <begin position="22"/>
        <end position="334"/>
    </location>
</feature>
<reference evidence="6 8" key="1">
    <citation type="submission" date="2014-08" db="EMBL/GenBank/DDBJ databases">
        <title>Clostridium innocuum, an unnegligible vancomycin-resistant pathogen causing extra-intestinal infections.</title>
        <authorList>
            <person name="Feng Y."/>
            <person name="Chiu C.-H."/>
        </authorList>
    </citation>
    <scope>NUCLEOTIDE SEQUENCE [LARGE SCALE GENOMIC DNA]</scope>
    <source>
        <strain evidence="6 8">AN88</strain>
    </source>
</reference>
<dbReference type="Proteomes" id="UP000030008">
    <property type="component" value="Unassembled WGS sequence"/>
</dbReference>
<dbReference type="InterPro" id="IPR038404">
    <property type="entry name" value="TRAP_DctP_sf"/>
</dbReference>
<name>A0A099I931_CLOIN</name>
<dbReference type="Gene3D" id="3.40.190.170">
    <property type="entry name" value="Bacterial extracellular solute-binding protein, family 7"/>
    <property type="match status" value="1"/>
</dbReference>
<dbReference type="InterPro" id="IPR004682">
    <property type="entry name" value="TRAP_DctP"/>
</dbReference>
<keyword evidence="4 5" id="KW-0732">Signal</keyword>
<dbReference type="NCBIfam" id="NF037995">
    <property type="entry name" value="TRAP_S1"/>
    <property type="match status" value="1"/>
</dbReference>
<evidence type="ECO:0000313" key="8">
    <source>
        <dbReference type="Proteomes" id="UP000030008"/>
    </source>
</evidence>
<accession>A0A099I931</accession>
<dbReference type="NCBIfam" id="TIGR00787">
    <property type="entry name" value="dctP"/>
    <property type="match status" value="1"/>
</dbReference>
<dbReference type="PIRSF" id="PIRSF006470">
    <property type="entry name" value="DctB"/>
    <property type="match status" value="1"/>
</dbReference>
<dbReference type="EMBL" id="JQIF01000034">
    <property type="protein sequence ID" value="KGJ53732.1"/>
    <property type="molecule type" value="Genomic_DNA"/>
</dbReference>